<keyword evidence="2" id="KW-1185">Reference proteome</keyword>
<comment type="caution">
    <text evidence="1">The sequence shown here is derived from an EMBL/GenBank/DDBJ whole genome shotgun (WGS) entry which is preliminary data.</text>
</comment>
<dbReference type="Proteomes" id="UP000294901">
    <property type="component" value="Unassembled WGS sequence"/>
</dbReference>
<dbReference type="RefSeq" id="WP_133872256.1">
    <property type="nucleotide sequence ID" value="NZ_BOMD01000093.1"/>
</dbReference>
<dbReference type="Gene3D" id="2.30.110.10">
    <property type="entry name" value="Electron Transport, Fmn-binding Protein, Chain A"/>
    <property type="match status" value="1"/>
</dbReference>
<dbReference type="AlphaFoldDB" id="A0A4V3C7H2"/>
<dbReference type="OrthoDB" id="3627463at2"/>
<accession>A0A4V3C7H2</accession>
<protein>
    <recommendedName>
        <fullName evidence="3">Pyridoxamine 5'-phosphate oxidase</fullName>
    </recommendedName>
</protein>
<reference evidence="1 2" key="1">
    <citation type="submission" date="2019-03" db="EMBL/GenBank/DDBJ databases">
        <title>Sequencing the genomes of 1000 actinobacteria strains.</title>
        <authorList>
            <person name="Klenk H.-P."/>
        </authorList>
    </citation>
    <scope>NUCLEOTIDE SEQUENCE [LARGE SCALE GENOMIC DNA]</scope>
    <source>
        <strain evidence="1 2">DSM 43805</strain>
    </source>
</reference>
<name>A0A4V3C7H2_9ACTN</name>
<evidence type="ECO:0000313" key="2">
    <source>
        <dbReference type="Proteomes" id="UP000294901"/>
    </source>
</evidence>
<dbReference type="InterPro" id="IPR012349">
    <property type="entry name" value="Split_barrel_FMN-bd"/>
</dbReference>
<evidence type="ECO:0000313" key="1">
    <source>
        <dbReference type="EMBL" id="TDO37668.1"/>
    </source>
</evidence>
<evidence type="ECO:0008006" key="3">
    <source>
        <dbReference type="Google" id="ProtNLM"/>
    </source>
</evidence>
<sequence length="150" mass="16511">MPDDPRSPEQRKADVLARLSAPVADAWVSTAAGDQPFLVPLTAAWFRERLLIATARSTPTARNITATGRARIGFGPTRDVVLIDAVLETTLPVAEAHDEGAAYAEQSDWDPRTAGDEYVFLVMRPERIQAWREVNELPGRTLMTGGVWKI</sequence>
<dbReference type="SUPFAM" id="SSF50475">
    <property type="entry name" value="FMN-binding split barrel"/>
    <property type="match status" value="1"/>
</dbReference>
<dbReference type="EMBL" id="SNWR01000001">
    <property type="protein sequence ID" value="TDO37668.1"/>
    <property type="molecule type" value="Genomic_DNA"/>
</dbReference>
<proteinExistence type="predicted"/>
<gene>
    <name evidence="1" type="ORF">C8E87_1301</name>
</gene>
<organism evidence="1 2">
    <name type="scientific">Paractinoplanes brasiliensis</name>
    <dbReference type="NCBI Taxonomy" id="52695"/>
    <lineage>
        <taxon>Bacteria</taxon>
        <taxon>Bacillati</taxon>
        <taxon>Actinomycetota</taxon>
        <taxon>Actinomycetes</taxon>
        <taxon>Micromonosporales</taxon>
        <taxon>Micromonosporaceae</taxon>
        <taxon>Paractinoplanes</taxon>
    </lineage>
</organism>